<dbReference type="Gene3D" id="3.10.620.30">
    <property type="match status" value="1"/>
</dbReference>
<dbReference type="Pfam" id="PF07538">
    <property type="entry name" value="ChW"/>
    <property type="match status" value="3"/>
</dbReference>
<dbReference type="SUPFAM" id="SSF54001">
    <property type="entry name" value="Cysteine proteinases"/>
    <property type="match status" value="1"/>
</dbReference>
<reference evidence="3 4" key="1">
    <citation type="journal article" date="2020" name="mSystems">
        <title>Defining Genomic and Predicted Metabolic Features of the Acetobacterium Genus.</title>
        <authorList>
            <person name="Ross D.E."/>
            <person name="Marshall C.W."/>
            <person name="Gulliver D."/>
            <person name="May H.D."/>
            <person name="Norman R.S."/>
        </authorList>
    </citation>
    <scope>NUCLEOTIDE SEQUENCE [LARGE SCALE GENOMIC DNA]</scope>
    <source>
        <strain evidence="3 4">DSM 8238</strain>
    </source>
</reference>
<evidence type="ECO:0000313" key="3">
    <source>
        <dbReference type="EMBL" id="MBC3802960.1"/>
    </source>
</evidence>
<accession>A0ABR6WRG6</accession>
<feature type="signal peptide" evidence="1">
    <location>
        <begin position="1"/>
        <end position="29"/>
    </location>
</feature>
<dbReference type="EMBL" id="WJBC01000001">
    <property type="protein sequence ID" value="MBC3802960.1"/>
    <property type="molecule type" value="Genomic_DNA"/>
</dbReference>
<evidence type="ECO:0000259" key="2">
    <source>
        <dbReference type="SMART" id="SM00460"/>
    </source>
</evidence>
<keyword evidence="4" id="KW-1185">Reference proteome</keyword>
<gene>
    <name evidence="3" type="ORF">GH808_00690</name>
</gene>
<protein>
    <recommendedName>
        <fullName evidence="2">Transglutaminase-like domain-containing protein</fullName>
    </recommendedName>
</protein>
<evidence type="ECO:0000313" key="4">
    <source>
        <dbReference type="Proteomes" id="UP000603234"/>
    </source>
</evidence>
<dbReference type="InterPro" id="IPR006637">
    <property type="entry name" value="ChW"/>
</dbReference>
<dbReference type="PANTHER" id="PTHR46333">
    <property type="entry name" value="CYTOKINESIS PROTEIN 3"/>
    <property type="match status" value="1"/>
</dbReference>
<evidence type="ECO:0000256" key="1">
    <source>
        <dbReference type="SAM" id="SignalP"/>
    </source>
</evidence>
<dbReference type="InterPro" id="IPR002931">
    <property type="entry name" value="Transglutaminase-like"/>
</dbReference>
<keyword evidence="1" id="KW-0732">Signal</keyword>
<dbReference type="InterPro" id="IPR052557">
    <property type="entry name" value="CAP/Cytokinesis_protein"/>
</dbReference>
<organism evidence="3 4">
    <name type="scientific">Acetobacterium fimetarium</name>
    <dbReference type="NCBI Taxonomy" id="52691"/>
    <lineage>
        <taxon>Bacteria</taxon>
        <taxon>Bacillati</taxon>
        <taxon>Bacillota</taxon>
        <taxon>Clostridia</taxon>
        <taxon>Eubacteriales</taxon>
        <taxon>Eubacteriaceae</taxon>
        <taxon>Acetobacterium</taxon>
    </lineage>
</organism>
<dbReference type="Proteomes" id="UP000603234">
    <property type="component" value="Unassembled WGS sequence"/>
</dbReference>
<feature type="domain" description="Transglutaminase-like" evidence="2">
    <location>
        <begin position="252"/>
        <end position="309"/>
    </location>
</feature>
<dbReference type="SMART" id="SM00460">
    <property type="entry name" value="TGc"/>
    <property type="match status" value="1"/>
</dbReference>
<dbReference type="PANTHER" id="PTHR46333:SF2">
    <property type="entry name" value="CYTOKINESIS PROTEIN 3"/>
    <property type="match status" value="1"/>
</dbReference>
<sequence>MGSNISSKKIWLVLMLLTLMMLFPLSAMAVEAEQNASNNIQGEELPVEPVGDITVTTIETKTADGLIVEETSVPEAQLLYALSVKDNSIIQISSLNNSTEAEIMTKMESAFINLEPELNLSMYQIPYNEIDNNGLTVVSELYYKVLNNNFDLFYMAPKITTYYDSDQMVSKVVFTYVCEDNEVTGKLSEEETLEVMYTQEEYHDCLQKFIYQANIEERMSDVEKVVAIHDTLCRYVGYSAIPEIRAYTGKNMIVKKVGACQEYAEALTILLEEVGIESEVFIGYKDGKPYHAWNLVKVDGQWYHIDATWDDENGYISRWCFLMSDSSFHKSHPYEWDLQGRTADSTIYEDYFASSDNMYYAGGKWYYIGFHYYYIDGVKYSTDGIFCSNLHGDDRELLVNTGETFSEFNVLNGKIYYVLYGDDRILWRQIYSCNLDGTENKLFDTLGENNDAMVSSLDTEIGALTCKVYCHSYDHKYVDYYFVNTYPVAERITISSFTADKRMGQPVNTDILLSAAVNGGTKPVEYRFYYKNESDEQIVISDFSSSSSAVFRPEQAGYYDLYVEVKDSEGQVTISKIDDYQIVDANSELSAYYSTHVQNIGWQDYVADGAMSGTEGKGLRLEGLKIELTKKDGVGIKYTTHVQNIGWQDYVVDGELAGTSGKGLRLEAVKMELTGENADKYDIYYRVHAQNVGWMGWASNGAEAGTAGFSYRLEGIEIQIVNKGAAAPGSTVNAFQDANQKNKYTAEDYSVIPHKWDNGWYGRRDAMFIMDAGDESIALRINKNDYTDIDMVTYNVISNPVAYSMVIYTGDVKFFEAGDIYRTDRETAVVNKLKGVWSPSEIHVDGVKIVFAMTYKNGFVETVEYRLNPEQINNYGHTV</sequence>
<dbReference type="Pfam" id="PF01841">
    <property type="entry name" value="Transglut_core"/>
    <property type="match status" value="1"/>
</dbReference>
<feature type="chain" id="PRO_5047169730" description="Transglutaminase-like domain-containing protein" evidence="1">
    <location>
        <begin position="30"/>
        <end position="879"/>
    </location>
</feature>
<dbReference type="SMART" id="SM00728">
    <property type="entry name" value="ChW"/>
    <property type="match status" value="3"/>
</dbReference>
<name>A0ABR6WRG6_9FIRM</name>
<dbReference type="RefSeq" id="WP_186840881.1">
    <property type="nucleotide sequence ID" value="NZ_WJBC01000001.1"/>
</dbReference>
<proteinExistence type="predicted"/>
<comment type="caution">
    <text evidence="3">The sequence shown here is derived from an EMBL/GenBank/DDBJ whole genome shotgun (WGS) entry which is preliminary data.</text>
</comment>
<dbReference type="InterPro" id="IPR038765">
    <property type="entry name" value="Papain-like_cys_pep_sf"/>
</dbReference>